<evidence type="ECO:0000256" key="2">
    <source>
        <dbReference type="SAM" id="Phobius"/>
    </source>
</evidence>
<protein>
    <submittedName>
        <fullName evidence="3">Uncharacterized protein</fullName>
    </submittedName>
</protein>
<sequence length="1012" mass="112662">MGRGWAPEAALPFDGVRCDPALNNVSIGLLGDVAGCVHGFCDEATGECVCDPGFRNDNALFLQQRCSMSEVTMMTVMHVCLVVHLLSFLFGCWYFWKRRRRFREKRRKRVIVAAFSGFLSALCGGCSLACWVWFGRTTSLAMVLQAGVVFFGFRLVTMILLNLCEPLEKQAHIMIRPDLFKKEKPLQALTLKLKTPVTKWLVRMQCFGAFGIAIASFVWGDTVSRFDAFACALLFFVAAFTLVWISFARLLTHALDSFIGEIAELRRSQRDKSLDLMRKKLWMFQHVDDILSAVLIFSTISVPVTRLVQGFVPMASILLALNYFLPIGFFILAVYLAEGSEEWLDPVRKRSSTGRVGQSDNATRRESSPAAARQERQRLRAGCAQRGRTGRGAMSSQKQLRDAPTSTTAAAAAARRTAVDLTRWTELDVLALLIEQELIGSVSLGLVNGRQLAEMTPQDCVKAVDASAKGNREQIGKELFQVIQRAKRGEQQSGKAATSHHQEEANDGKALLGEKRLESDWFVSNDLEQQLLPSTAADGDEEEEDARAVINPEDHVFPPLCDRPGRLSATVMGVVLVGTVACCTVLRPWLAKTAGMEDDESGFVREFLRYESIPVLMVPFTYFHIWMALWMTFFPIHFRGCCQIPGTNVGFPIGWQGIVPFKCVEMAKLAVRMLTSKLLQVDEVFSRLDPTKVSAMLEPEISKDMTRIIDDIAADEAPRLWGLLPNKLKEQVFKQAARESPAVVANLMGELQTRVDECFDLEDLVVGIMVNDMELSNNMFIQCADRELAFIRNSGAWMGGIFGIGQMIVSIYFQDSPWVLPVVGLVAGAITNWIALFAIFHPADPISLCGGRVVLQGLFLTRQKSVSALYGHIVKNRILTAENLVRALMQGPRKDVVNEIAQRHILHAYENAVKPLRVAGPQALQPALDRVGNRLAQAMSRNMYGIMRSAEPYMDQVFDLENTLRTRMRALPPTEFEGLLHPVFQEDEWKLVVCGGALGAIFGLVQAKLIGF</sequence>
<keyword evidence="2" id="KW-0472">Membrane</keyword>
<feature type="transmembrane region" description="Helical" evidence="2">
    <location>
        <begin position="795"/>
        <end position="813"/>
    </location>
</feature>
<comment type="caution">
    <text evidence="3">The sequence shown here is derived from an EMBL/GenBank/DDBJ whole genome shotgun (WGS) entry which is preliminary data.</text>
</comment>
<proteinExistence type="predicted"/>
<feature type="transmembrane region" description="Helical" evidence="2">
    <location>
        <begin position="140"/>
        <end position="164"/>
    </location>
</feature>
<dbReference type="PANTHER" id="PTHR35791">
    <property type="entry name" value="UPF0754 MEMBRANE PROTEIN YHEB"/>
    <property type="match status" value="1"/>
</dbReference>
<feature type="transmembrane region" description="Helical" evidence="2">
    <location>
        <begin position="314"/>
        <end position="337"/>
    </location>
</feature>
<feature type="transmembrane region" description="Helical" evidence="2">
    <location>
        <begin position="200"/>
        <end position="220"/>
    </location>
</feature>
<organism evidence="3 4">
    <name type="scientific">Durusdinium trenchii</name>
    <dbReference type="NCBI Taxonomy" id="1381693"/>
    <lineage>
        <taxon>Eukaryota</taxon>
        <taxon>Sar</taxon>
        <taxon>Alveolata</taxon>
        <taxon>Dinophyceae</taxon>
        <taxon>Suessiales</taxon>
        <taxon>Symbiodiniaceae</taxon>
        <taxon>Durusdinium</taxon>
    </lineage>
</organism>
<feature type="region of interest" description="Disordered" evidence="1">
    <location>
        <begin position="348"/>
        <end position="409"/>
    </location>
</feature>
<evidence type="ECO:0000313" key="4">
    <source>
        <dbReference type="Proteomes" id="UP001642464"/>
    </source>
</evidence>
<dbReference type="EMBL" id="CAXAMM010043098">
    <property type="protein sequence ID" value="CAK9108496.1"/>
    <property type="molecule type" value="Genomic_DNA"/>
</dbReference>
<reference evidence="3 4" key="1">
    <citation type="submission" date="2024-02" db="EMBL/GenBank/DDBJ databases">
        <authorList>
            <person name="Chen Y."/>
            <person name="Shah S."/>
            <person name="Dougan E. K."/>
            <person name="Thang M."/>
            <person name="Chan C."/>
        </authorList>
    </citation>
    <scope>NUCLEOTIDE SEQUENCE [LARGE SCALE GENOMIC DNA]</scope>
</reference>
<keyword evidence="4" id="KW-1185">Reference proteome</keyword>
<accession>A0ABP0S835</accession>
<evidence type="ECO:0000313" key="3">
    <source>
        <dbReference type="EMBL" id="CAK9108496.1"/>
    </source>
</evidence>
<feature type="transmembrane region" description="Helical" evidence="2">
    <location>
        <begin position="110"/>
        <end position="134"/>
    </location>
</feature>
<feature type="transmembrane region" description="Helical" evidence="2">
    <location>
        <begin position="610"/>
        <end position="629"/>
    </location>
</feature>
<evidence type="ECO:0000256" key="1">
    <source>
        <dbReference type="SAM" id="MobiDB-lite"/>
    </source>
</evidence>
<name>A0ABP0S835_9DINO</name>
<feature type="transmembrane region" description="Helical" evidence="2">
    <location>
        <begin position="567"/>
        <end position="590"/>
    </location>
</feature>
<dbReference type="PANTHER" id="PTHR35791:SF1">
    <property type="entry name" value="UPF0754 MEMBRANE PROTEIN YHEB"/>
    <property type="match status" value="1"/>
</dbReference>
<feature type="transmembrane region" description="Helical" evidence="2">
    <location>
        <begin position="76"/>
        <end position="96"/>
    </location>
</feature>
<feature type="transmembrane region" description="Helical" evidence="2">
    <location>
        <begin position="226"/>
        <end position="247"/>
    </location>
</feature>
<dbReference type="Proteomes" id="UP001642464">
    <property type="component" value="Unassembled WGS sequence"/>
</dbReference>
<keyword evidence="2" id="KW-1133">Transmembrane helix</keyword>
<feature type="transmembrane region" description="Helical" evidence="2">
    <location>
        <begin position="819"/>
        <end position="840"/>
    </location>
</feature>
<feature type="compositionally biased region" description="Basic and acidic residues" evidence="1">
    <location>
        <begin position="362"/>
        <end position="378"/>
    </location>
</feature>
<gene>
    <name evidence="3" type="ORF">SCF082_LOCUS50455</name>
</gene>
<keyword evidence="2" id="KW-0812">Transmembrane</keyword>